<evidence type="ECO:0000313" key="1">
    <source>
        <dbReference type="EMBL" id="KAJ7769927.1"/>
    </source>
</evidence>
<sequence length="283" mass="31822">MTSRTTFIMLDSEPRLPAPFRQGPRATAAERSAWEASVGRYVANLVAHKLPQETNASKLFAAFYSPEYDASLFYFACAHLLSATAKISEAGKHLGLIAELFRRLKQEGLRRDGPNGLRTFGNAIVLPALRALVGDIPAPPGHRYDRARLILVPDPGYIHRSSFPNDLVKYRRKQEGLIRLWGLVARLESDHIVGEPGSMSLLFHQAPLLLRALEDPVQRGVWETLWASVLQCEEDMEGWGAGVGAQWLGPFKDALRTLVRDSRTPIEWRGRFCIILEELERNR</sequence>
<protein>
    <submittedName>
        <fullName evidence="1">Uncharacterized protein</fullName>
    </submittedName>
</protein>
<reference evidence="1" key="1">
    <citation type="submission" date="2023-03" db="EMBL/GenBank/DDBJ databases">
        <title>Massive genome expansion in bonnet fungi (Mycena s.s.) driven by repeated elements and novel gene families across ecological guilds.</title>
        <authorList>
            <consortium name="Lawrence Berkeley National Laboratory"/>
            <person name="Harder C.B."/>
            <person name="Miyauchi S."/>
            <person name="Viragh M."/>
            <person name="Kuo A."/>
            <person name="Thoen E."/>
            <person name="Andreopoulos B."/>
            <person name="Lu D."/>
            <person name="Skrede I."/>
            <person name="Drula E."/>
            <person name="Henrissat B."/>
            <person name="Morin E."/>
            <person name="Kohler A."/>
            <person name="Barry K."/>
            <person name="LaButti K."/>
            <person name="Morin E."/>
            <person name="Salamov A."/>
            <person name="Lipzen A."/>
            <person name="Mereny Z."/>
            <person name="Hegedus B."/>
            <person name="Baldrian P."/>
            <person name="Stursova M."/>
            <person name="Weitz H."/>
            <person name="Taylor A."/>
            <person name="Grigoriev I.V."/>
            <person name="Nagy L.G."/>
            <person name="Martin F."/>
            <person name="Kauserud H."/>
        </authorList>
    </citation>
    <scope>NUCLEOTIDE SEQUENCE</scope>
    <source>
        <strain evidence="1">CBHHK182m</strain>
    </source>
</reference>
<accession>A0AAD7NQ82</accession>
<dbReference type="Proteomes" id="UP001215598">
    <property type="component" value="Unassembled WGS sequence"/>
</dbReference>
<name>A0AAD7NQ82_9AGAR</name>
<gene>
    <name evidence="1" type="ORF">B0H16DRAFT_1881763</name>
</gene>
<organism evidence="1 2">
    <name type="scientific">Mycena metata</name>
    <dbReference type="NCBI Taxonomy" id="1033252"/>
    <lineage>
        <taxon>Eukaryota</taxon>
        <taxon>Fungi</taxon>
        <taxon>Dikarya</taxon>
        <taxon>Basidiomycota</taxon>
        <taxon>Agaricomycotina</taxon>
        <taxon>Agaricomycetes</taxon>
        <taxon>Agaricomycetidae</taxon>
        <taxon>Agaricales</taxon>
        <taxon>Marasmiineae</taxon>
        <taxon>Mycenaceae</taxon>
        <taxon>Mycena</taxon>
    </lineage>
</organism>
<evidence type="ECO:0000313" key="2">
    <source>
        <dbReference type="Proteomes" id="UP001215598"/>
    </source>
</evidence>
<keyword evidence="2" id="KW-1185">Reference proteome</keyword>
<comment type="caution">
    <text evidence="1">The sequence shown here is derived from an EMBL/GenBank/DDBJ whole genome shotgun (WGS) entry which is preliminary data.</text>
</comment>
<dbReference type="EMBL" id="JARKIB010000017">
    <property type="protein sequence ID" value="KAJ7769927.1"/>
    <property type="molecule type" value="Genomic_DNA"/>
</dbReference>
<dbReference type="AlphaFoldDB" id="A0AAD7NQ82"/>
<proteinExistence type="predicted"/>